<dbReference type="Proteomes" id="UP000054559">
    <property type="component" value="Unassembled WGS sequence"/>
</dbReference>
<gene>
    <name evidence="1" type="ORF">CISG_04042</name>
</gene>
<sequence length="102" mass="11415">MDPAYPGRCLGDGLDSMWAASPERKTLILIPTASGDTAVGFFRRKTFALLIRDQFDQIRSAASHRPWRFRQPRRLIGPAPTTVSLCCLRNSFRADGARVHVT</sequence>
<proteinExistence type="predicted"/>
<dbReference type="EMBL" id="DS268133">
    <property type="protein sequence ID" value="KMU74113.1"/>
    <property type="molecule type" value="Genomic_DNA"/>
</dbReference>
<evidence type="ECO:0000313" key="2">
    <source>
        <dbReference type="Proteomes" id="UP000054559"/>
    </source>
</evidence>
<dbReference type="AlphaFoldDB" id="A0A0J8QS99"/>
<organism evidence="1 2">
    <name type="scientific">Coccidioides immitis RMSCC 3703</name>
    <dbReference type="NCBI Taxonomy" id="454286"/>
    <lineage>
        <taxon>Eukaryota</taxon>
        <taxon>Fungi</taxon>
        <taxon>Dikarya</taxon>
        <taxon>Ascomycota</taxon>
        <taxon>Pezizomycotina</taxon>
        <taxon>Eurotiomycetes</taxon>
        <taxon>Eurotiomycetidae</taxon>
        <taxon>Onygenales</taxon>
        <taxon>Onygenaceae</taxon>
        <taxon>Coccidioides</taxon>
    </lineage>
</organism>
<name>A0A0J8QS99_COCIT</name>
<reference evidence="2" key="1">
    <citation type="journal article" date="2010" name="Genome Res.">
        <title>Population genomic sequencing of Coccidioides fungi reveals recent hybridization and transposon control.</title>
        <authorList>
            <person name="Neafsey D.E."/>
            <person name="Barker B.M."/>
            <person name="Sharpton T.J."/>
            <person name="Stajich J.E."/>
            <person name="Park D.J."/>
            <person name="Whiston E."/>
            <person name="Hung C.-Y."/>
            <person name="McMahan C."/>
            <person name="White J."/>
            <person name="Sykes S."/>
            <person name="Heiman D."/>
            <person name="Young S."/>
            <person name="Zeng Q."/>
            <person name="Abouelleil A."/>
            <person name="Aftuck L."/>
            <person name="Bessette D."/>
            <person name="Brown A."/>
            <person name="FitzGerald M."/>
            <person name="Lui A."/>
            <person name="Macdonald J.P."/>
            <person name="Priest M."/>
            <person name="Orbach M.J."/>
            <person name="Galgiani J.N."/>
            <person name="Kirkland T.N."/>
            <person name="Cole G.T."/>
            <person name="Birren B.W."/>
            <person name="Henn M.R."/>
            <person name="Taylor J.W."/>
            <person name="Rounsley S.D."/>
        </authorList>
    </citation>
    <scope>NUCLEOTIDE SEQUENCE [LARGE SCALE GENOMIC DNA]</scope>
    <source>
        <strain evidence="2">RMSCC 3703</strain>
    </source>
</reference>
<evidence type="ECO:0000313" key="1">
    <source>
        <dbReference type="EMBL" id="KMU74113.1"/>
    </source>
</evidence>
<protein>
    <submittedName>
        <fullName evidence="1">Uncharacterized protein</fullName>
    </submittedName>
</protein>
<accession>A0A0J8QS99</accession>